<proteinExistence type="predicted"/>
<name>A0ABQ0GMB9_9PEZI</name>
<dbReference type="GeneID" id="98179856"/>
<gene>
    <name evidence="2" type="ORF">MFIFM68171_09114</name>
</gene>
<feature type="region of interest" description="Disordered" evidence="1">
    <location>
        <begin position="229"/>
        <end position="275"/>
    </location>
</feature>
<feature type="region of interest" description="Disordered" evidence="1">
    <location>
        <begin position="25"/>
        <end position="47"/>
    </location>
</feature>
<comment type="caution">
    <text evidence="2">The sequence shown here is derived from an EMBL/GenBank/DDBJ whole genome shotgun (WGS) entry which is preliminary data.</text>
</comment>
<dbReference type="RefSeq" id="XP_070920634.1">
    <property type="nucleotide sequence ID" value="XM_071064533.1"/>
</dbReference>
<protein>
    <submittedName>
        <fullName evidence="2">Cyclin N-terminal domain-containing protein</fullName>
    </submittedName>
</protein>
<dbReference type="Proteomes" id="UP001628179">
    <property type="component" value="Unassembled WGS sequence"/>
</dbReference>
<keyword evidence="3" id="KW-1185">Reference proteome</keyword>
<evidence type="ECO:0000313" key="2">
    <source>
        <dbReference type="EMBL" id="GAB1318904.1"/>
    </source>
</evidence>
<sequence length="315" mass="33851">MAATHSPEYSDDEFDYDEEYFSRTYQPLSNLPTPPPSSRDSLATQSPRSLLEDGGLLDSVLLGPAVHLVNLVPPAASLAVPSVPLVHEMLVRSDLPLDAIALAVCILDSLNSKFSLNWRLLCPLAQREAPSELTKRHTLPASPVAAAQLNIDAVNPEIIVLAALMISAKFLEDCQEPTQYYRSAWGKNMWTCDQINVTERCIMESLGYRILPLWDAGLIADALSDMQRAGRQAALPPQPRTGESHKRSVSSADALSGPALPLTPAETPVLESGPAACPVREDTRAVFSGDGSTSVACSVLHLPPRAKRKVSPAAG</sequence>
<evidence type="ECO:0000313" key="3">
    <source>
        <dbReference type="Proteomes" id="UP001628179"/>
    </source>
</evidence>
<dbReference type="EMBL" id="BAAFSV010000005">
    <property type="protein sequence ID" value="GAB1318904.1"/>
    <property type="molecule type" value="Genomic_DNA"/>
</dbReference>
<organism evidence="2 3">
    <name type="scientific">Madurella fahalii</name>
    <dbReference type="NCBI Taxonomy" id="1157608"/>
    <lineage>
        <taxon>Eukaryota</taxon>
        <taxon>Fungi</taxon>
        <taxon>Dikarya</taxon>
        <taxon>Ascomycota</taxon>
        <taxon>Pezizomycotina</taxon>
        <taxon>Sordariomycetes</taxon>
        <taxon>Sordariomycetidae</taxon>
        <taxon>Sordariales</taxon>
        <taxon>Sordariales incertae sedis</taxon>
        <taxon>Madurella</taxon>
    </lineage>
</organism>
<reference evidence="2 3" key="1">
    <citation type="submission" date="2024-09" db="EMBL/GenBank/DDBJ databases">
        <title>Itraconazole resistance in Madurella fahalii resulting from another homologue of gene encoding cytochrome P450 14-alpha sterol demethylase (CYP51).</title>
        <authorList>
            <person name="Yoshioka I."/>
            <person name="Fahal A.H."/>
            <person name="Kaneko S."/>
            <person name="Yaguchi T."/>
        </authorList>
    </citation>
    <scope>NUCLEOTIDE SEQUENCE [LARGE SCALE GENOMIC DNA]</scope>
    <source>
        <strain evidence="2 3">IFM 68171</strain>
    </source>
</reference>
<dbReference type="InterPro" id="IPR036915">
    <property type="entry name" value="Cyclin-like_sf"/>
</dbReference>
<accession>A0ABQ0GMB9</accession>
<dbReference type="SUPFAM" id="SSF47954">
    <property type="entry name" value="Cyclin-like"/>
    <property type="match status" value="1"/>
</dbReference>
<evidence type="ECO:0000256" key="1">
    <source>
        <dbReference type="SAM" id="MobiDB-lite"/>
    </source>
</evidence>